<feature type="transmembrane region" description="Helical" evidence="6">
    <location>
        <begin position="218"/>
        <end position="239"/>
    </location>
</feature>
<reference evidence="8 9" key="1">
    <citation type="submission" date="2016-10" db="EMBL/GenBank/DDBJ databases">
        <authorList>
            <person name="de Groot N.N."/>
        </authorList>
    </citation>
    <scope>NUCLEOTIDE SEQUENCE [LARGE SCALE GENOMIC DNA]</scope>
    <source>
        <strain evidence="8 9">DSM 43019</strain>
    </source>
</reference>
<feature type="transmembrane region" description="Helical" evidence="6">
    <location>
        <begin position="12"/>
        <end position="34"/>
    </location>
</feature>
<dbReference type="Pfam" id="PF07690">
    <property type="entry name" value="MFS_1"/>
    <property type="match status" value="1"/>
</dbReference>
<evidence type="ECO:0000256" key="1">
    <source>
        <dbReference type="ARBA" id="ARBA00004651"/>
    </source>
</evidence>
<sequence>MDTLNPGRRLAALIALALGGFGLGLTEFVAMGLLPEIARDLLPGAYAASVPDALATAGWMITVYALGVVVGAPTIAVLTTRAPRRRLVVGLLLLFVAGTAASAIAPTFELVLAARFVAALGHGAYFGAAGILAATILGPGNHGKGVSIVIGGLTAANLAGVPLITVLGQAHGWEVAYLAVAGVFALSLIAVLTTVPSIAAPATGSPRAELRAFRSPQVWLVALAVAVGTSGFFAVNSYVAPITTEVAGLDESTIPWVLASMGLGMTVGIALGGIAADRDLRRSVLGGFGGLIGSVAFFALAAGHPAGLVVGAFLVGAASLFIVPALQSRLIAVAPGAQLMGAAVNQSSLNIANSIGAALGGAVIAAGWGYLASAWLGIGLSVAGLLVALLSFRLPVEPNPVNSEEKLLVNSA</sequence>
<evidence type="ECO:0000256" key="4">
    <source>
        <dbReference type="ARBA" id="ARBA00022989"/>
    </source>
</evidence>
<keyword evidence="4 6" id="KW-1133">Transmembrane helix</keyword>
<dbReference type="AlphaFoldDB" id="A0A1I2CTP6"/>
<feature type="transmembrane region" description="Helical" evidence="6">
    <location>
        <begin position="176"/>
        <end position="198"/>
    </location>
</feature>
<dbReference type="InterPro" id="IPR050189">
    <property type="entry name" value="MFS_Efflux_Transporters"/>
</dbReference>
<dbReference type="STRING" id="35752.SAMN05421541_103197"/>
<feature type="transmembrane region" description="Helical" evidence="6">
    <location>
        <begin position="347"/>
        <end position="368"/>
    </location>
</feature>
<proteinExistence type="predicted"/>
<dbReference type="PANTHER" id="PTHR43124:SF3">
    <property type="entry name" value="CHLORAMPHENICOL EFFLUX PUMP RV0191"/>
    <property type="match status" value="1"/>
</dbReference>
<evidence type="ECO:0000259" key="7">
    <source>
        <dbReference type="PROSITE" id="PS50850"/>
    </source>
</evidence>
<accession>A0A1I2CTP6</accession>
<gene>
    <name evidence="8" type="ORF">SAMN05421541_103197</name>
</gene>
<dbReference type="OrthoDB" id="4335859at2"/>
<feature type="transmembrane region" description="Helical" evidence="6">
    <location>
        <begin position="54"/>
        <end position="75"/>
    </location>
</feature>
<comment type="subcellular location">
    <subcellularLocation>
        <location evidence="1">Cell membrane</location>
        <topology evidence="1">Multi-pass membrane protein</topology>
    </subcellularLocation>
</comment>
<feature type="transmembrane region" description="Helical" evidence="6">
    <location>
        <begin position="87"/>
        <end position="106"/>
    </location>
</feature>
<feature type="transmembrane region" description="Helical" evidence="6">
    <location>
        <begin position="112"/>
        <end position="136"/>
    </location>
</feature>
<evidence type="ECO:0000256" key="5">
    <source>
        <dbReference type="ARBA" id="ARBA00023136"/>
    </source>
</evidence>
<dbReference type="Proteomes" id="UP000199645">
    <property type="component" value="Unassembled WGS sequence"/>
</dbReference>
<keyword evidence="5 6" id="KW-0472">Membrane</keyword>
<dbReference type="SUPFAM" id="SSF103473">
    <property type="entry name" value="MFS general substrate transporter"/>
    <property type="match status" value="1"/>
</dbReference>
<dbReference type="CDD" id="cd17324">
    <property type="entry name" value="MFS_NepI_like"/>
    <property type="match status" value="1"/>
</dbReference>
<name>A0A1I2CTP6_9ACTN</name>
<feature type="transmembrane region" description="Helical" evidence="6">
    <location>
        <begin position="308"/>
        <end position="326"/>
    </location>
</feature>
<dbReference type="RefSeq" id="WP_093611589.1">
    <property type="nucleotide sequence ID" value="NZ_BOMT01000006.1"/>
</dbReference>
<dbReference type="InterPro" id="IPR020846">
    <property type="entry name" value="MFS_dom"/>
</dbReference>
<evidence type="ECO:0000256" key="2">
    <source>
        <dbReference type="ARBA" id="ARBA00022475"/>
    </source>
</evidence>
<feature type="transmembrane region" description="Helical" evidence="6">
    <location>
        <begin position="283"/>
        <end position="302"/>
    </location>
</feature>
<dbReference type="InterPro" id="IPR011701">
    <property type="entry name" value="MFS"/>
</dbReference>
<dbReference type="PROSITE" id="PS50850">
    <property type="entry name" value="MFS"/>
    <property type="match status" value="1"/>
</dbReference>
<dbReference type="Gene3D" id="1.20.1250.20">
    <property type="entry name" value="MFS general substrate transporter like domains"/>
    <property type="match status" value="2"/>
</dbReference>
<evidence type="ECO:0000256" key="3">
    <source>
        <dbReference type="ARBA" id="ARBA00022692"/>
    </source>
</evidence>
<keyword evidence="9" id="KW-1185">Reference proteome</keyword>
<keyword evidence="2" id="KW-1003">Cell membrane</keyword>
<evidence type="ECO:0000313" key="9">
    <source>
        <dbReference type="Proteomes" id="UP000199645"/>
    </source>
</evidence>
<keyword evidence="3 6" id="KW-0812">Transmembrane</keyword>
<dbReference type="GO" id="GO:0022857">
    <property type="term" value="F:transmembrane transporter activity"/>
    <property type="evidence" value="ECO:0007669"/>
    <property type="project" value="InterPro"/>
</dbReference>
<dbReference type="GO" id="GO:0005886">
    <property type="term" value="C:plasma membrane"/>
    <property type="evidence" value="ECO:0007669"/>
    <property type="project" value="UniProtKB-SubCell"/>
</dbReference>
<feature type="transmembrane region" description="Helical" evidence="6">
    <location>
        <begin position="374"/>
        <end position="392"/>
    </location>
</feature>
<evidence type="ECO:0000256" key="6">
    <source>
        <dbReference type="SAM" id="Phobius"/>
    </source>
</evidence>
<evidence type="ECO:0000313" key="8">
    <source>
        <dbReference type="EMBL" id="SFE71691.1"/>
    </source>
</evidence>
<dbReference type="InterPro" id="IPR036259">
    <property type="entry name" value="MFS_trans_sf"/>
</dbReference>
<protein>
    <submittedName>
        <fullName evidence="8">MFS transporter, DHA1 family, inner membrane transport protein</fullName>
    </submittedName>
</protein>
<feature type="transmembrane region" description="Helical" evidence="6">
    <location>
        <begin position="148"/>
        <end position="170"/>
    </location>
</feature>
<dbReference type="PANTHER" id="PTHR43124">
    <property type="entry name" value="PURINE EFFLUX PUMP PBUE"/>
    <property type="match status" value="1"/>
</dbReference>
<feature type="transmembrane region" description="Helical" evidence="6">
    <location>
        <begin position="254"/>
        <end position="276"/>
    </location>
</feature>
<feature type="domain" description="Major facilitator superfamily (MFS) profile" evidence="7">
    <location>
        <begin position="12"/>
        <end position="399"/>
    </location>
</feature>
<dbReference type="EMBL" id="FONV01000003">
    <property type="protein sequence ID" value="SFE71691.1"/>
    <property type="molecule type" value="Genomic_DNA"/>
</dbReference>
<organism evidence="8 9">
    <name type="scientific">Actinoplanes philippinensis</name>
    <dbReference type="NCBI Taxonomy" id="35752"/>
    <lineage>
        <taxon>Bacteria</taxon>
        <taxon>Bacillati</taxon>
        <taxon>Actinomycetota</taxon>
        <taxon>Actinomycetes</taxon>
        <taxon>Micromonosporales</taxon>
        <taxon>Micromonosporaceae</taxon>
        <taxon>Actinoplanes</taxon>
    </lineage>
</organism>